<dbReference type="InterPro" id="IPR003141">
    <property type="entry name" value="Pol/His_phosphatase_N"/>
</dbReference>
<evidence type="ECO:0000313" key="2">
    <source>
        <dbReference type="EMBL" id="TMQ49081.1"/>
    </source>
</evidence>
<gene>
    <name evidence="2" type="ORF">E6K71_05585</name>
    <name evidence="3" type="ORF">E6K75_06045</name>
</gene>
<dbReference type="CDD" id="cd07438">
    <property type="entry name" value="PHP_HisPPase_AMP"/>
    <property type="match status" value="1"/>
</dbReference>
<dbReference type="Gene3D" id="3.20.20.140">
    <property type="entry name" value="Metal-dependent hydrolases"/>
    <property type="match status" value="1"/>
</dbReference>
<dbReference type="SMART" id="SM00481">
    <property type="entry name" value="POLIIIAc"/>
    <property type="match status" value="1"/>
</dbReference>
<dbReference type="GO" id="GO:0035312">
    <property type="term" value="F:5'-3' DNA exonuclease activity"/>
    <property type="evidence" value="ECO:0007669"/>
    <property type="project" value="TreeGrafter"/>
</dbReference>
<dbReference type="PANTHER" id="PTHR42924">
    <property type="entry name" value="EXONUCLEASE"/>
    <property type="match status" value="1"/>
</dbReference>
<proteinExistence type="predicted"/>
<dbReference type="InterPro" id="IPR052018">
    <property type="entry name" value="PHP_domain"/>
</dbReference>
<accession>A0A538SCI3</accession>
<evidence type="ECO:0000313" key="3">
    <source>
        <dbReference type="EMBL" id="TMQ57919.1"/>
    </source>
</evidence>
<feature type="domain" description="Polymerase/histidinol phosphatase N-terminal" evidence="1">
    <location>
        <begin position="4"/>
        <end position="69"/>
    </location>
</feature>
<dbReference type="AlphaFoldDB" id="A0A538SCI3"/>
<name>A0A538SCI3_UNCEI</name>
<dbReference type="EMBL" id="VBOV01000147">
    <property type="protein sequence ID" value="TMQ57919.1"/>
    <property type="molecule type" value="Genomic_DNA"/>
</dbReference>
<dbReference type="PANTHER" id="PTHR42924:SF3">
    <property type="entry name" value="POLYMERASE_HISTIDINOL PHOSPHATASE N-TERMINAL DOMAIN-CONTAINING PROTEIN"/>
    <property type="match status" value="1"/>
</dbReference>
<evidence type="ECO:0000313" key="4">
    <source>
        <dbReference type="Proteomes" id="UP000316292"/>
    </source>
</evidence>
<dbReference type="SUPFAM" id="SSF89550">
    <property type="entry name" value="PHP domain-like"/>
    <property type="match status" value="1"/>
</dbReference>
<reference evidence="4 5" key="1">
    <citation type="journal article" date="2019" name="Nat. Microbiol.">
        <title>Mediterranean grassland soil C-N compound turnover is dependent on rainfall and depth, and is mediated by genomically divergent microorganisms.</title>
        <authorList>
            <person name="Diamond S."/>
            <person name="Andeer P.F."/>
            <person name="Li Z."/>
            <person name="Crits-Christoph A."/>
            <person name="Burstein D."/>
            <person name="Anantharaman K."/>
            <person name="Lane K.R."/>
            <person name="Thomas B.C."/>
            <person name="Pan C."/>
            <person name="Northen T.R."/>
            <person name="Banfield J.F."/>
        </authorList>
    </citation>
    <scope>NUCLEOTIDE SEQUENCE [LARGE SCALE GENOMIC DNA]</scope>
    <source>
        <strain evidence="2">WS_1</strain>
        <strain evidence="3">WS_5</strain>
    </source>
</reference>
<sequence length="280" mass="30348">MARIDLHMHSNASDGSFAPDEVARMAAGNGVEVFSLTDHDTLDGLPAAAACATRFGIRLITGVELSVSEEGMDVHLLAYGFDESDPSLAAAVRRYREGRRERARKILSRLKGLGIRISLEEVEEIASGGALGRPHVAEALLRAGHVESFNEAFQRYLGHHGPAYVPKPKVALEEATSIVREAGGITILAHPGTLNRDHLIPAWARRGLDGIEVWHSKHDAAAIERYRGYALLHGLLMTGGSDYHGERTPGVVIGSVPMPDEILPPLDAELRARRLARSRS</sequence>
<dbReference type="Gene3D" id="1.10.150.650">
    <property type="match status" value="1"/>
</dbReference>
<dbReference type="InterPro" id="IPR004013">
    <property type="entry name" value="PHP_dom"/>
</dbReference>
<dbReference type="InterPro" id="IPR016195">
    <property type="entry name" value="Pol/histidinol_Pase-like"/>
</dbReference>
<dbReference type="GO" id="GO:0004534">
    <property type="term" value="F:5'-3' RNA exonuclease activity"/>
    <property type="evidence" value="ECO:0007669"/>
    <property type="project" value="TreeGrafter"/>
</dbReference>
<organism evidence="2 4">
    <name type="scientific">Eiseniibacteriota bacterium</name>
    <dbReference type="NCBI Taxonomy" id="2212470"/>
    <lineage>
        <taxon>Bacteria</taxon>
        <taxon>Candidatus Eiseniibacteriota</taxon>
    </lineage>
</organism>
<evidence type="ECO:0000259" key="1">
    <source>
        <dbReference type="SMART" id="SM00481"/>
    </source>
</evidence>
<evidence type="ECO:0000313" key="5">
    <source>
        <dbReference type="Proteomes" id="UP000320913"/>
    </source>
</evidence>
<comment type="caution">
    <text evidence="2">The sequence shown here is derived from an EMBL/GenBank/DDBJ whole genome shotgun (WGS) entry which is preliminary data.</text>
</comment>
<dbReference type="EMBL" id="VBOR01000061">
    <property type="protein sequence ID" value="TMQ49081.1"/>
    <property type="molecule type" value="Genomic_DNA"/>
</dbReference>
<dbReference type="Proteomes" id="UP000316292">
    <property type="component" value="Unassembled WGS sequence"/>
</dbReference>
<protein>
    <submittedName>
        <fullName evidence="2">PHP domain-containing protein</fullName>
    </submittedName>
</protein>
<dbReference type="Pfam" id="PF02811">
    <property type="entry name" value="PHP"/>
    <property type="match status" value="1"/>
</dbReference>
<dbReference type="Proteomes" id="UP000320913">
    <property type="component" value="Unassembled WGS sequence"/>
</dbReference>